<dbReference type="Proteomes" id="UP000004605">
    <property type="component" value="Unassembled WGS sequence"/>
</dbReference>
<evidence type="ECO:0000256" key="2">
    <source>
        <dbReference type="ARBA" id="ARBA00022452"/>
    </source>
</evidence>
<keyword evidence="5" id="KW-0998">Cell outer membrane</keyword>
<dbReference type="Gene3D" id="1.20.1600.10">
    <property type="entry name" value="Outer membrane efflux proteins (OEP)"/>
    <property type="match status" value="1"/>
</dbReference>
<feature type="chain" id="PRO_5003386332" evidence="6">
    <location>
        <begin position="25"/>
        <end position="466"/>
    </location>
</feature>
<evidence type="ECO:0000256" key="1">
    <source>
        <dbReference type="ARBA" id="ARBA00004442"/>
    </source>
</evidence>
<keyword evidence="2" id="KW-1134">Transmembrane beta strand</keyword>
<keyword evidence="8" id="KW-1185">Reference proteome</keyword>
<evidence type="ECO:0000256" key="4">
    <source>
        <dbReference type="ARBA" id="ARBA00023136"/>
    </source>
</evidence>
<name>F9RXF9_9VIBR</name>
<evidence type="ECO:0000256" key="5">
    <source>
        <dbReference type="ARBA" id="ARBA00023237"/>
    </source>
</evidence>
<sequence length="466" mass="51563">MKFHLNLVTIAFATAMGTITPVLANEFHSQAVSIEQKATSSPTATLTLEQLIEIAIENDATRRQFIELSNASLNSGLAKATLADPTIKVGFGGVPIDSFQLDQDPMSNISLGVMQKFDRGDTTTYQAQQAQNQAQIGLSQANLRAREVAMQVTTLWLELGYNRTAQQLLQQQQLWLTQWVDSLDSNYALGLSESQDVIGAQLKVSQIEQKLLSNQQTQHQILAQLSEWFSNADPQANPLSAQDILASNHADWSNLEAILDTIDHSNARYDRLRLHPTLQALEASILAAKSQVAIAEETYSPQFGIELMYAHRQANNMQGEPAPDMLSAYLTVDLPLFTGNKQDKAHAGAQYQVGALQAQRDALLAKLNSQLNSLLSTRQFNLERIERYRLSLLKQAKSQRLAVEQGYQNNSANFGDIVTTSTNQLTIELEYQRLITDLNITNNQLANLLSSVDIQLAQSSTHSANR</sequence>
<comment type="caution">
    <text evidence="7">The sequence shown here is derived from an EMBL/GenBank/DDBJ whole genome shotgun (WGS) entry which is preliminary data.</text>
</comment>
<dbReference type="GO" id="GO:0009279">
    <property type="term" value="C:cell outer membrane"/>
    <property type="evidence" value="ECO:0007669"/>
    <property type="project" value="UniProtKB-SubCell"/>
</dbReference>
<evidence type="ECO:0000256" key="6">
    <source>
        <dbReference type="SAM" id="SignalP"/>
    </source>
</evidence>
<dbReference type="OrthoDB" id="5607838at2"/>
<keyword evidence="3" id="KW-0812">Transmembrane</keyword>
<dbReference type="PANTHER" id="PTHR30026">
    <property type="entry name" value="OUTER MEMBRANE PROTEIN TOLC"/>
    <property type="match status" value="1"/>
</dbReference>
<protein>
    <submittedName>
        <fullName evidence="7">Putative outer membrane cation efflux protein</fullName>
    </submittedName>
</protein>
<reference evidence="7 8" key="1">
    <citation type="journal article" date="2012" name="Int. J. Syst. Evol. Microbiol.">
        <title>Vibrio caribbeanicus sp. nov., isolated from the marine sponge Scleritoderma cyanea.</title>
        <authorList>
            <person name="Hoffmann M."/>
            <person name="Monday S.R."/>
            <person name="Allard M.W."/>
            <person name="Strain E.A."/>
            <person name="Whittaker P."/>
            <person name="Naum M."/>
            <person name="McCarthy P.J."/>
            <person name="Lopez J.V."/>
            <person name="Fischer M."/>
            <person name="Brown E.W."/>
        </authorList>
    </citation>
    <scope>NUCLEOTIDE SEQUENCE [LARGE SCALE GENOMIC DNA]</scope>
    <source>
        <strain evidence="7 8">ATCC 700023</strain>
    </source>
</reference>
<evidence type="ECO:0000313" key="8">
    <source>
        <dbReference type="Proteomes" id="UP000004605"/>
    </source>
</evidence>
<keyword evidence="4" id="KW-0472">Membrane</keyword>
<dbReference type="PANTHER" id="PTHR30026:SF20">
    <property type="entry name" value="OUTER MEMBRANE PROTEIN TOLC"/>
    <property type="match status" value="1"/>
</dbReference>
<dbReference type="InterPro" id="IPR051906">
    <property type="entry name" value="TolC-like"/>
</dbReference>
<dbReference type="GO" id="GO:1990281">
    <property type="term" value="C:efflux pump complex"/>
    <property type="evidence" value="ECO:0007669"/>
    <property type="project" value="TreeGrafter"/>
</dbReference>
<dbReference type="GO" id="GO:0015288">
    <property type="term" value="F:porin activity"/>
    <property type="evidence" value="ECO:0007669"/>
    <property type="project" value="TreeGrafter"/>
</dbReference>
<dbReference type="SUPFAM" id="SSF56954">
    <property type="entry name" value="Outer membrane efflux proteins (OEP)"/>
    <property type="match status" value="1"/>
</dbReference>
<accession>F9RXF9</accession>
<keyword evidence="6" id="KW-0732">Signal</keyword>
<evidence type="ECO:0000313" key="7">
    <source>
        <dbReference type="EMBL" id="EGU48055.1"/>
    </source>
</evidence>
<gene>
    <name evidence="7" type="ORF">VII00023_17499</name>
</gene>
<organism evidence="7 8">
    <name type="scientific">Vibrio ichthyoenteri ATCC 700023</name>
    <dbReference type="NCBI Taxonomy" id="870968"/>
    <lineage>
        <taxon>Bacteria</taxon>
        <taxon>Pseudomonadati</taxon>
        <taxon>Pseudomonadota</taxon>
        <taxon>Gammaproteobacteria</taxon>
        <taxon>Vibrionales</taxon>
        <taxon>Vibrionaceae</taxon>
        <taxon>Vibrio</taxon>
    </lineage>
</organism>
<dbReference type="RefSeq" id="WP_006710556.1">
    <property type="nucleotide sequence ID" value="NZ_AFWF01000014.1"/>
</dbReference>
<dbReference type="EMBL" id="AFWF01000014">
    <property type="protein sequence ID" value="EGU48055.1"/>
    <property type="molecule type" value="Genomic_DNA"/>
</dbReference>
<evidence type="ECO:0000256" key="3">
    <source>
        <dbReference type="ARBA" id="ARBA00022692"/>
    </source>
</evidence>
<proteinExistence type="predicted"/>
<dbReference type="AlphaFoldDB" id="F9RXF9"/>
<comment type="subcellular location">
    <subcellularLocation>
        <location evidence="1">Cell outer membrane</location>
    </subcellularLocation>
</comment>
<feature type="signal peptide" evidence="6">
    <location>
        <begin position="1"/>
        <end position="24"/>
    </location>
</feature>
<dbReference type="GO" id="GO:0015562">
    <property type="term" value="F:efflux transmembrane transporter activity"/>
    <property type="evidence" value="ECO:0007669"/>
    <property type="project" value="InterPro"/>
</dbReference>